<proteinExistence type="predicted"/>
<dbReference type="Pfam" id="PF04545">
    <property type="entry name" value="Sigma70_r4"/>
    <property type="match status" value="1"/>
</dbReference>
<evidence type="ECO:0000313" key="2">
    <source>
        <dbReference type="EMBL" id="WGF40231.1"/>
    </source>
</evidence>
<dbReference type="Proteomes" id="UP001244564">
    <property type="component" value="Chromosome"/>
</dbReference>
<protein>
    <recommendedName>
        <fullName evidence="1">RNA polymerase sigma-70 region 4 domain-containing protein</fullName>
    </recommendedName>
</protein>
<evidence type="ECO:0000313" key="3">
    <source>
        <dbReference type="Proteomes" id="UP001244564"/>
    </source>
</evidence>
<dbReference type="Gene3D" id="1.20.140.160">
    <property type="match status" value="1"/>
</dbReference>
<dbReference type="InterPro" id="IPR013324">
    <property type="entry name" value="RNA_pol_sigma_r3/r4-like"/>
</dbReference>
<name>A0ABY8KR06_9BACI</name>
<gene>
    <name evidence="2" type="ORF">QBO96_08165</name>
</gene>
<dbReference type="SUPFAM" id="SSF88659">
    <property type="entry name" value="Sigma3 and sigma4 domains of RNA polymerase sigma factors"/>
    <property type="match status" value="1"/>
</dbReference>
<keyword evidence="3" id="KW-1185">Reference proteome</keyword>
<reference evidence="2 3" key="1">
    <citation type="submission" date="2023-04" db="EMBL/GenBank/DDBJ databases">
        <title>Genomic of Lysinibacillus capsici TSBLM.</title>
        <authorList>
            <person name="Hu X.S."/>
            <person name="Yu C.H."/>
        </authorList>
    </citation>
    <scope>NUCLEOTIDE SEQUENCE [LARGE SCALE GENOMIC DNA]</scope>
    <source>
        <strain evidence="2 3">TSBLM</strain>
    </source>
</reference>
<dbReference type="InterPro" id="IPR007630">
    <property type="entry name" value="RNA_pol_sigma70_r4"/>
</dbReference>
<organism evidence="2 3">
    <name type="scientific">Lysinibacillus capsici</name>
    <dbReference type="NCBI Taxonomy" id="2115968"/>
    <lineage>
        <taxon>Bacteria</taxon>
        <taxon>Bacillati</taxon>
        <taxon>Bacillota</taxon>
        <taxon>Bacilli</taxon>
        <taxon>Bacillales</taxon>
        <taxon>Bacillaceae</taxon>
        <taxon>Lysinibacillus</taxon>
    </lineage>
</organism>
<sequence length="109" mass="13069">MKTNAREVDKLVEEHLKMYPYISKERVGELTIDQRIAICISELLSILPEKEVKFINFRYINGWTIVKVAQEMNYSQQMIYVIRKKVLMKIYLGISHLLHNEEKCEMKEY</sequence>
<dbReference type="EMBL" id="CP122283">
    <property type="protein sequence ID" value="WGF40231.1"/>
    <property type="molecule type" value="Genomic_DNA"/>
</dbReference>
<evidence type="ECO:0000259" key="1">
    <source>
        <dbReference type="Pfam" id="PF04545"/>
    </source>
</evidence>
<accession>A0ABY8KR06</accession>
<feature type="domain" description="RNA polymerase sigma-70 region 4" evidence="1">
    <location>
        <begin position="43"/>
        <end position="90"/>
    </location>
</feature>
<dbReference type="RefSeq" id="WP_279495656.1">
    <property type="nucleotide sequence ID" value="NZ_CP122283.1"/>
</dbReference>